<dbReference type="AlphaFoldDB" id="A0A069A0G0"/>
<accession>A0A069A0G0</accession>
<proteinExistence type="predicted"/>
<protein>
    <submittedName>
        <fullName evidence="1">Uncharacterized protein</fullName>
    </submittedName>
</protein>
<evidence type="ECO:0000313" key="1">
    <source>
        <dbReference type="EMBL" id="CDS82888.1"/>
    </source>
</evidence>
<name>A0A069A0G0_CLODI</name>
<reference evidence="1" key="1">
    <citation type="submission" date="2014-07" db="EMBL/GenBank/DDBJ databases">
        <authorList>
            <person name="Monot Marc"/>
        </authorList>
    </citation>
    <scope>NUCLEOTIDE SEQUENCE</scope>
    <source>
        <strain evidence="1">7032994</strain>
    </source>
</reference>
<dbReference type="EMBL" id="FUPS01000020">
    <property type="protein sequence ID" value="SJT24736.1"/>
    <property type="molecule type" value="Genomic_DNA"/>
</dbReference>
<evidence type="ECO:0000313" key="3">
    <source>
        <dbReference type="Proteomes" id="UP000189137"/>
    </source>
</evidence>
<dbReference type="EMBL" id="LK932328">
    <property type="protein sequence ID" value="CDS82888.1"/>
    <property type="molecule type" value="Genomic_DNA"/>
</dbReference>
<sequence length="187" mass="21986">MQYYFLGVKILEGWKMEEEYRKFFLERNGEKIEMVQNCEGAIKISLNNIKTDNSHRPWNLKAEGTATVTLYLGKLLFEEMLWLKILYLLEVIAEKMMMGVLGMIIIRSQNKLDLMRVNRVEIDSRYVYAVFEGESNVREIGRYKSEERAIEVLNRIQEAIIAGTKFDIINKDGVRCNKEKVFEMPVE</sequence>
<reference evidence="2 3" key="2">
    <citation type="submission" date="2017-02" db="EMBL/GenBank/DDBJ databases">
        <authorList>
            <consortium name="Pathogen Informatics"/>
        </authorList>
    </citation>
    <scope>NUCLEOTIDE SEQUENCE [LARGE SCALE GENOMIC DNA]</scope>
    <source>
        <strain evidence="2 3">VRECD0157</strain>
    </source>
</reference>
<gene>
    <name evidence="1" type="ORF">BN1097_1220001</name>
    <name evidence="2" type="ORF">SAMEA3375112_04082</name>
</gene>
<organism evidence="1">
    <name type="scientific">Clostridioides difficile</name>
    <name type="common">Peptoclostridium difficile</name>
    <dbReference type="NCBI Taxonomy" id="1496"/>
    <lineage>
        <taxon>Bacteria</taxon>
        <taxon>Bacillati</taxon>
        <taxon>Bacillota</taxon>
        <taxon>Clostridia</taxon>
        <taxon>Peptostreptococcales</taxon>
        <taxon>Peptostreptococcaceae</taxon>
        <taxon>Clostridioides</taxon>
    </lineage>
</organism>
<dbReference type="Proteomes" id="UP000189137">
    <property type="component" value="Unassembled WGS sequence"/>
</dbReference>
<evidence type="ECO:0000313" key="2">
    <source>
        <dbReference type="EMBL" id="SJT24736.1"/>
    </source>
</evidence>